<dbReference type="Proteomes" id="UP000297065">
    <property type="component" value="Chromosome"/>
</dbReference>
<evidence type="ECO:0000313" key="6">
    <source>
        <dbReference type="EMBL" id="QCC85635.1"/>
    </source>
</evidence>
<feature type="region of interest" description="Disordered" evidence="4">
    <location>
        <begin position="108"/>
        <end position="136"/>
    </location>
</feature>
<proteinExistence type="predicted"/>
<dbReference type="GO" id="GO:0003677">
    <property type="term" value="F:DNA binding"/>
    <property type="evidence" value="ECO:0007669"/>
    <property type="project" value="UniProtKB-KW"/>
</dbReference>
<sequence>MVEYKGVSYQCSMEFTLSVIGGKWKCLIIWYLGVSALRFNELKRKLPKITQRMLTLQLRELETDGLVSRKVFSQGMPKVEYSLTDAGKSLLPVLGSLSDWARSCFSSQPNCAGDRPPSPVAAPGHASNTSGVDAAE</sequence>
<reference evidence="6 7" key="1">
    <citation type="submission" date="2019-02" db="EMBL/GenBank/DDBJ databases">
        <title>Complete Genome Sequence of Desulfovibrio desulfuricans IC1, a Sulfonate Utilizing Anaerobe.</title>
        <authorList>
            <person name="Day L.A."/>
            <person name="De Leon K.B."/>
            <person name="Wall J.D."/>
        </authorList>
    </citation>
    <scope>NUCLEOTIDE SEQUENCE [LARGE SCALE GENOMIC DNA]</scope>
    <source>
        <strain evidence="6 7">IC1</strain>
    </source>
</reference>
<evidence type="ECO:0000256" key="1">
    <source>
        <dbReference type="ARBA" id="ARBA00023015"/>
    </source>
</evidence>
<name>A0A4P7UHC8_DESDE</name>
<dbReference type="Gene3D" id="1.10.10.10">
    <property type="entry name" value="Winged helix-like DNA-binding domain superfamily/Winged helix DNA-binding domain"/>
    <property type="match status" value="1"/>
</dbReference>
<dbReference type="OrthoDB" id="9800350at2"/>
<dbReference type="InterPro" id="IPR002577">
    <property type="entry name" value="HTH_HxlR"/>
</dbReference>
<dbReference type="PROSITE" id="PS51118">
    <property type="entry name" value="HTH_HXLR"/>
    <property type="match status" value="1"/>
</dbReference>
<evidence type="ECO:0000256" key="4">
    <source>
        <dbReference type="SAM" id="MobiDB-lite"/>
    </source>
</evidence>
<accession>A0A4P7UHC8</accession>
<evidence type="ECO:0000256" key="2">
    <source>
        <dbReference type="ARBA" id="ARBA00023125"/>
    </source>
</evidence>
<dbReference type="InterPro" id="IPR036390">
    <property type="entry name" value="WH_DNA-bd_sf"/>
</dbReference>
<keyword evidence="2" id="KW-0238">DNA-binding</keyword>
<dbReference type="RefSeq" id="WP_136399784.1">
    <property type="nucleotide sequence ID" value="NZ_CP036295.1"/>
</dbReference>
<keyword evidence="1" id="KW-0805">Transcription regulation</keyword>
<keyword evidence="3" id="KW-0804">Transcription</keyword>
<organism evidence="6 7">
    <name type="scientific">Desulfovibrio desulfuricans</name>
    <dbReference type="NCBI Taxonomy" id="876"/>
    <lineage>
        <taxon>Bacteria</taxon>
        <taxon>Pseudomonadati</taxon>
        <taxon>Thermodesulfobacteriota</taxon>
        <taxon>Desulfovibrionia</taxon>
        <taxon>Desulfovibrionales</taxon>
        <taxon>Desulfovibrionaceae</taxon>
        <taxon>Desulfovibrio</taxon>
    </lineage>
</organism>
<dbReference type="EMBL" id="CP036295">
    <property type="protein sequence ID" value="QCC85635.1"/>
    <property type="molecule type" value="Genomic_DNA"/>
</dbReference>
<evidence type="ECO:0000256" key="3">
    <source>
        <dbReference type="ARBA" id="ARBA00023163"/>
    </source>
</evidence>
<dbReference type="InterPro" id="IPR036388">
    <property type="entry name" value="WH-like_DNA-bd_sf"/>
</dbReference>
<dbReference type="Pfam" id="PF01638">
    <property type="entry name" value="HxlR"/>
    <property type="match status" value="1"/>
</dbReference>
<dbReference type="PANTHER" id="PTHR33204:SF29">
    <property type="entry name" value="TRANSCRIPTIONAL REGULATOR"/>
    <property type="match status" value="1"/>
</dbReference>
<evidence type="ECO:0000313" key="7">
    <source>
        <dbReference type="Proteomes" id="UP000297065"/>
    </source>
</evidence>
<gene>
    <name evidence="6" type="ORF">DDIC_07045</name>
</gene>
<feature type="compositionally biased region" description="Polar residues" evidence="4">
    <location>
        <begin position="126"/>
        <end position="136"/>
    </location>
</feature>
<evidence type="ECO:0000259" key="5">
    <source>
        <dbReference type="PROSITE" id="PS51118"/>
    </source>
</evidence>
<dbReference type="PANTHER" id="PTHR33204">
    <property type="entry name" value="TRANSCRIPTIONAL REGULATOR, MARR FAMILY"/>
    <property type="match status" value="1"/>
</dbReference>
<dbReference type="AlphaFoldDB" id="A0A4P7UHC8"/>
<protein>
    <submittedName>
        <fullName evidence="6">Transcriptional regulator</fullName>
    </submittedName>
</protein>
<dbReference type="SUPFAM" id="SSF46785">
    <property type="entry name" value="Winged helix' DNA-binding domain"/>
    <property type="match status" value="1"/>
</dbReference>
<feature type="domain" description="HTH hxlR-type" evidence="5">
    <location>
        <begin position="11"/>
        <end position="109"/>
    </location>
</feature>